<reference evidence="10 11" key="1">
    <citation type="submission" date="2016-10" db="EMBL/GenBank/DDBJ databases">
        <authorList>
            <person name="de Groot N.N."/>
        </authorList>
    </citation>
    <scope>NUCLEOTIDE SEQUENCE [LARGE SCALE GENOMIC DNA]</scope>
    <source>
        <strain evidence="10 11">DSM 15893</strain>
    </source>
</reference>
<feature type="transmembrane region" description="Helical" evidence="7">
    <location>
        <begin position="6"/>
        <end position="29"/>
    </location>
</feature>
<name>A0A1I5JJ89_9GAMM</name>
<evidence type="ECO:0000256" key="1">
    <source>
        <dbReference type="ARBA" id="ARBA00004651"/>
    </source>
</evidence>
<dbReference type="PANTHER" id="PTHR30221">
    <property type="entry name" value="SMALL-CONDUCTANCE MECHANOSENSITIVE CHANNEL"/>
    <property type="match status" value="1"/>
</dbReference>
<feature type="transmembrane region" description="Helical" evidence="7">
    <location>
        <begin position="79"/>
        <end position="97"/>
    </location>
</feature>
<proteinExistence type="inferred from homology"/>
<keyword evidence="7" id="KW-0997">Cell inner membrane</keyword>
<feature type="domain" description="Mechanosensitive ion channel MscS" evidence="8">
    <location>
        <begin position="123"/>
        <end position="181"/>
    </location>
</feature>
<evidence type="ECO:0000256" key="6">
    <source>
        <dbReference type="ARBA" id="ARBA00023136"/>
    </source>
</evidence>
<keyword evidence="4 7" id="KW-0812">Transmembrane</keyword>
<keyword evidence="3" id="KW-1003">Cell membrane</keyword>
<dbReference type="InterPro" id="IPR023408">
    <property type="entry name" value="MscS_beta-dom_sf"/>
</dbReference>
<dbReference type="InterPro" id="IPR006685">
    <property type="entry name" value="MscS_channel_2nd"/>
</dbReference>
<dbReference type="PANTHER" id="PTHR30221:SF1">
    <property type="entry name" value="SMALL-CONDUCTANCE MECHANOSENSITIVE CHANNEL"/>
    <property type="match status" value="1"/>
</dbReference>
<protein>
    <recommendedName>
        <fullName evidence="7">Small-conductance mechanosensitive channel</fullName>
    </recommendedName>
</protein>
<keyword evidence="7" id="KW-0813">Transport</keyword>
<dbReference type="GO" id="GO:0005886">
    <property type="term" value="C:plasma membrane"/>
    <property type="evidence" value="ECO:0007669"/>
    <property type="project" value="UniProtKB-SubCell"/>
</dbReference>
<comment type="function">
    <text evidence="7">Mechanosensitive channel that participates in the regulation of osmotic pressure changes within the cell, opening in response to stretch forces in the membrane lipid bilayer, without the need for other proteins. Contributes to normal resistance to hypoosmotic shock. Forms an ion channel of 1.0 nanosiemens conductance with a slight preference for anions.</text>
</comment>
<evidence type="ECO:0000313" key="11">
    <source>
        <dbReference type="Proteomes" id="UP000182692"/>
    </source>
</evidence>
<dbReference type="Gene3D" id="3.30.70.100">
    <property type="match status" value="1"/>
</dbReference>
<dbReference type="Gene3D" id="1.10.287.1260">
    <property type="match status" value="1"/>
</dbReference>
<evidence type="ECO:0000256" key="2">
    <source>
        <dbReference type="ARBA" id="ARBA00008017"/>
    </source>
</evidence>
<dbReference type="AlphaFoldDB" id="A0A1I5JJ89"/>
<comment type="subunit">
    <text evidence="7">Homoheptamer.</text>
</comment>
<comment type="caution">
    <text evidence="7">Lacks conserved residue(s) required for the propagation of feature annotation.</text>
</comment>
<dbReference type="SUPFAM" id="SSF50182">
    <property type="entry name" value="Sm-like ribonucleoproteins"/>
    <property type="match status" value="1"/>
</dbReference>
<dbReference type="InterPro" id="IPR010920">
    <property type="entry name" value="LSM_dom_sf"/>
</dbReference>
<keyword evidence="6 7" id="KW-0472">Membrane</keyword>
<dbReference type="SUPFAM" id="SSF82689">
    <property type="entry name" value="Mechanosensitive channel protein MscS (YggB), C-terminal domain"/>
    <property type="match status" value="1"/>
</dbReference>
<evidence type="ECO:0000259" key="9">
    <source>
        <dbReference type="Pfam" id="PF21082"/>
    </source>
</evidence>
<evidence type="ECO:0000259" key="8">
    <source>
        <dbReference type="Pfam" id="PF00924"/>
    </source>
</evidence>
<evidence type="ECO:0000256" key="4">
    <source>
        <dbReference type="ARBA" id="ARBA00022692"/>
    </source>
</evidence>
<dbReference type="Pfam" id="PF21082">
    <property type="entry name" value="MS_channel_3rd"/>
    <property type="match status" value="1"/>
</dbReference>
<comment type="similarity">
    <text evidence="2 7">Belongs to the MscS (TC 1.A.23) family.</text>
</comment>
<dbReference type="OrthoDB" id="9792218at2"/>
<organism evidence="10 11">
    <name type="scientific">Enterovibrio norvegicus DSM 15893</name>
    <dbReference type="NCBI Taxonomy" id="1121869"/>
    <lineage>
        <taxon>Bacteria</taxon>
        <taxon>Pseudomonadati</taxon>
        <taxon>Pseudomonadota</taxon>
        <taxon>Gammaproteobacteria</taxon>
        <taxon>Vibrionales</taxon>
        <taxon>Vibrionaceae</taxon>
        <taxon>Enterovibrio</taxon>
    </lineage>
</organism>
<dbReference type="STRING" id="1121869.SAMN03084138_00218"/>
<evidence type="ECO:0000313" key="10">
    <source>
        <dbReference type="EMBL" id="SFO72451.1"/>
    </source>
</evidence>
<dbReference type="InterPro" id="IPR049278">
    <property type="entry name" value="MS_channel_C"/>
</dbReference>
<dbReference type="Gene3D" id="2.30.30.60">
    <property type="match status" value="1"/>
</dbReference>
<dbReference type="Proteomes" id="UP000182692">
    <property type="component" value="Unassembled WGS sequence"/>
</dbReference>
<keyword evidence="5 7" id="KW-1133">Transmembrane helix</keyword>
<feature type="domain" description="Mechanosensitive ion channel MscS C-terminal" evidence="9">
    <location>
        <begin position="198"/>
        <end position="278"/>
    </location>
</feature>
<dbReference type="InterPro" id="IPR011066">
    <property type="entry name" value="MscS_channel_C_sf"/>
</dbReference>
<evidence type="ECO:0000256" key="7">
    <source>
        <dbReference type="RuleBase" id="RU369025"/>
    </source>
</evidence>
<keyword evidence="7" id="KW-0407">Ion channel</keyword>
<gene>
    <name evidence="10" type="ORF">SAMN03084138_00218</name>
</gene>
<evidence type="ECO:0000256" key="5">
    <source>
        <dbReference type="ARBA" id="ARBA00022989"/>
    </source>
</evidence>
<accession>A0A1I5JJ89</accession>
<sequence>MAIDNLTIYLGTVSVLGIAIVWWAASSLLKSKSNREKRLRRLKNFNSVQTSAPKSENQVGEIDAAVEKIEDRFSIIRKITFFFIFVVLGLALSIPFLNSMPAAMVSLVVAVSTTVLGFAAKPVIENIIAGVVLSLSKAIRVGDTVVVENQYGTVEDISLNHTIIKLWNWKRLIIPSSKMLSLELESFTYNDPYIWVHVEFYTSYDNDLERVRQLAIESVQSSKHFISQEPPGFWVMDLEKDAYQCWVAGWTNSPSRAWNLASDIRTEIAIRFQAAGIKTHHYRVHMEPQQASSDLTSYVQTLNSSASG</sequence>
<dbReference type="RefSeq" id="WP_074924938.1">
    <property type="nucleotide sequence ID" value="NZ_FOWR01000001.1"/>
</dbReference>
<keyword evidence="7" id="KW-0406">Ion transport</keyword>
<dbReference type="GO" id="GO:0008381">
    <property type="term" value="F:mechanosensitive monoatomic ion channel activity"/>
    <property type="evidence" value="ECO:0007669"/>
    <property type="project" value="InterPro"/>
</dbReference>
<dbReference type="EMBL" id="FOWR01000001">
    <property type="protein sequence ID" value="SFO72451.1"/>
    <property type="molecule type" value="Genomic_DNA"/>
</dbReference>
<comment type="subcellular location">
    <subcellularLocation>
        <location evidence="7">Cell inner membrane</location>
        <topology evidence="7">Multi-pass membrane protein</topology>
    </subcellularLocation>
    <subcellularLocation>
        <location evidence="1">Cell membrane</location>
        <topology evidence="1">Multi-pass membrane protein</topology>
    </subcellularLocation>
</comment>
<dbReference type="Pfam" id="PF00924">
    <property type="entry name" value="MS_channel_2nd"/>
    <property type="match status" value="1"/>
</dbReference>
<evidence type="ECO:0000256" key="3">
    <source>
        <dbReference type="ARBA" id="ARBA00022475"/>
    </source>
</evidence>
<dbReference type="GeneID" id="35873709"/>
<dbReference type="InterPro" id="IPR045275">
    <property type="entry name" value="MscS_archaea/bacteria_type"/>
</dbReference>